<dbReference type="InterPro" id="IPR010994">
    <property type="entry name" value="RuvA_2-like"/>
</dbReference>
<evidence type="ECO:0000313" key="9">
    <source>
        <dbReference type="EMBL" id="MBM7838576.1"/>
    </source>
</evidence>
<dbReference type="EMBL" id="JAFBCV010000004">
    <property type="protein sequence ID" value="MBM7838576.1"/>
    <property type="molecule type" value="Genomic_DNA"/>
</dbReference>
<evidence type="ECO:0000256" key="4">
    <source>
        <dbReference type="ARBA" id="ARBA00022801"/>
    </source>
</evidence>
<dbReference type="CDD" id="cd08071">
    <property type="entry name" value="MPN_DUF2466"/>
    <property type="match status" value="1"/>
</dbReference>
<proteinExistence type="inferred from homology"/>
<organism evidence="9 10">
    <name type="scientific">Shouchella xiaoxiensis</name>
    <dbReference type="NCBI Taxonomy" id="766895"/>
    <lineage>
        <taxon>Bacteria</taxon>
        <taxon>Bacillati</taxon>
        <taxon>Bacillota</taxon>
        <taxon>Bacilli</taxon>
        <taxon>Bacillales</taxon>
        <taxon>Bacillaceae</taxon>
        <taxon>Shouchella</taxon>
    </lineage>
</organism>
<evidence type="ECO:0000256" key="3">
    <source>
        <dbReference type="ARBA" id="ARBA00022723"/>
    </source>
</evidence>
<keyword evidence="10" id="KW-1185">Reference proteome</keyword>
<dbReference type="InterPro" id="IPR001405">
    <property type="entry name" value="UPF0758"/>
</dbReference>
<keyword evidence="5" id="KW-0862">Zinc</keyword>
<evidence type="ECO:0000313" key="10">
    <source>
        <dbReference type="Proteomes" id="UP001179280"/>
    </source>
</evidence>
<dbReference type="Pfam" id="PF20582">
    <property type="entry name" value="UPF0758_N"/>
    <property type="match status" value="1"/>
</dbReference>
<keyword evidence="3" id="KW-0479">Metal-binding</keyword>
<reference evidence="9" key="1">
    <citation type="submission" date="2021-01" db="EMBL/GenBank/DDBJ databases">
        <title>Genomic Encyclopedia of Type Strains, Phase IV (KMG-IV): sequencing the most valuable type-strain genomes for metagenomic binning, comparative biology and taxonomic classification.</title>
        <authorList>
            <person name="Goeker M."/>
        </authorList>
    </citation>
    <scope>NUCLEOTIDE SEQUENCE</scope>
    <source>
        <strain evidence="9">DSM 21943</strain>
    </source>
</reference>
<gene>
    <name evidence="9" type="ORF">JOC54_001832</name>
</gene>
<evidence type="ECO:0000256" key="7">
    <source>
        <dbReference type="RuleBase" id="RU003797"/>
    </source>
</evidence>
<evidence type="ECO:0000256" key="6">
    <source>
        <dbReference type="ARBA" id="ARBA00023049"/>
    </source>
</evidence>
<keyword evidence="6" id="KW-0482">Metalloprotease</keyword>
<protein>
    <submittedName>
        <fullName evidence="9">DNA repair protein RadC</fullName>
    </submittedName>
</protein>
<name>A0ABS2STR0_9BACI</name>
<dbReference type="PANTHER" id="PTHR30471">
    <property type="entry name" value="DNA REPAIR PROTEIN RADC"/>
    <property type="match status" value="1"/>
</dbReference>
<comment type="similarity">
    <text evidence="1 7">Belongs to the UPF0758 family.</text>
</comment>
<dbReference type="NCBIfam" id="TIGR00608">
    <property type="entry name" value="radc"/>
    <property type="match status" value="1"/>
</dbReference>
<feature type="domain" description="MPN" evidence="8">
    <location>
        <begin position="104"/>
        <end position="226"/>
    </location>
</feature>
<dbReference type="PROSITE" id="PS01302">
    <property type="entry name" value="UPF0758"/>
    <property type="match status" value="1"/>
</dbReference>
<dbReference type="PROSITE" id="PS50249">
    <property type="entry name" value="MPN"/>
    <property type="match status" value="1"/>
</dbReference>
<dbReference type="InterPro" id="IPR020891">
    <property type="entry name" value="UPF0758_CS"/>
</dbReference>
<sequence>MTLFIRDVPQRERPRERFLREGPKALSNQELLALLLRTGTKQYSALHVASELLAGYTTLTHLSEASLEEVQHIPGIGVAKAIELMAAIEFGRRLQREQRGDKTIITSPEDAVEVVADDLKGLQQEHFVALYLNTKNHVIKQKTVFIGSLNASIVHPREVFKEALRTSSAAVICLHNHPSGDPSPSTEDISVTKRLDEAGKILGITLLDHIVVGENCFISLKERGFLTM</sequence>
<keyword evidence="2" id="KW-0645">Protease</keyword>
<dbReference type="PANTHER" id="PTHR30471:SF3">
    <property type="entry name" value="UPF0758 PROTEIN YEES-RELATED"/>
    <property type="match status" value="1"/>
</dbReference>
<dbReference type="InterPro" id="IPR025657">
    <property type="entry name" value="RadC_JAB"/>
</dbReference>
<dbReference type="InterPro" id="IPR037518">
    <property type="entry name" value="MPN"/>
</dbReference>
<accession>A0ABS2STR0</accession>
<comment type="caution">
    <text evidence="9">The sequence shown here is derived from an EMBL/GenBank/DDBJ whole genome shotgun (WGS) entry which is preliminary data.</text>
</comment>
<dbReference type="SUPFAM" id="SSF47781">
    <property type="entry name" value="RuvA domain 2-like"/>
    <property type="match status" value="1"/>
</dbReference>
<evidence type="ECO:0000259" key="8">
    <source>
        <dbReference type="PROSITE" id="PS50249"/>
    </source>
</evidence>
<dbReference type="Gene3D" id="3.40.140.10">
    <property type="entry name" value="Cytidine Deaminase, domain 2"/>
    <property type="match status" value="1"/>
</dbReference>
<evidence type="ECO:0000256" key="2">
    <source>
        <dbReference type="ARBA" id="ARBA00022670"/>
    </source>
</evidence>
<dbReference type="InterPro" id="IPR046778">
    <property type="entry name" value="UPF0758_N"/>
</dbReference>
<dbReference type="RefSeq" id="WP_204465785.1">
    <property type="nucleotide sequence ID" value="NZ_JAFBCV010000004.1"/>
</dbReference>
<evidence type="ECO:0000256" key="1">
    <source>
        <dbReference type="ARBA" id="ARBA00010243"/>
    </source>
</evidence>
<dbReference type="Proteomes" id="UP001179280">
    <property type="component" value="Unassembled WGS sequence"/>
</dbReference>
<dbReference type="NCBIfam" id="NF000642">
    <property type="entry name" value="PRK00024.1"/>
    <property type="match status" value="1"/>
</dbReference>
<evidence type="ECO:0000256" key="5">
    <source>
        <dbReference type="ARBA" id="ARBA00022833"/>
    </source>
</evidence>
<dbReference type="Pfam" id="PF04002">
    <property type="entry name" value="RadC"/>
    <property type="match status" value="1"/>
</dbReference>
<keyword evidence="4" id="KW-0378">Hydrolase</keyword>